<organism evidence="8 9">
    <name type="scientific">Phocaeicola acetigenes</name>
    <dbReference type="NCBI Taxonomy" id="3016083"/>
    <lineage>
        <taxon>Bacteria</taxon>
        <taxon>Pseudomonadati</taxon>
        <taxon>Bacteroidota</taxon>
        <taxon>Bacteroidia</taxon>
        <taxon>Bacteroidales</taxon>
        <taxon>Bacteroidaceae</taxon>
        <taxon>Phocaeicola</taxon>
    </lineage>
</organism>
<proteinExistence type="predicted"/>
<keyword evidence="3" id="KW-0285">Flavoprotein</keyword>
<keyword evidence="4" id="KW-0288">FMN</keyword>
<comment type="caution">
    <text evidence="8">The sequence shown here is derived from an EMBL/GenBank/DDBJ whole genome shotgun (WGS) entry which is preliminary data.</text>
</comment>
<evidence type="ECO:0000256" key="2">
    <source>
        <dbReference type="ARBA" id="ARBA00004725"/>
    </source>
</evidence>
<dbReference type="Gene3D" id="3.20.20.70">
    <property type="entry name" value="Aldolase class I"/>
    <property type="match status" value="1"/>
</dbReference>
<evidence type="ECO:0000256" key="4">
    <source>
        <dbReference type="ARBA" id="ARBA00022643"/>
    </source>
</evidence>
<keyword evidence="6" id="KW-0560">Oxidoreductase</keyword>
<evidence type="ECO:0000313" key="8">
    <source>
        <dbReference type="EMBL" id="MCZ8371565.1"/>
    </source>
</evidence>
<dbReference type="PANTHER" id="PTHR48109">
    <property type="entry name" value="DIHYDROOROTATE DEHYDROGENASE (QUINONE), MITOCHONDRIAL-RELATED"/>
    <property type="match status" value="1"/>
</dbReference>
<gene>
    <name evidence="8" type="ORF">O6P32_02445</name>
</gene>
<dbReference type="InterPro" id="IPR013785">
    <property type="entry name" value="Aldolase_TIM"/>
</dbReference>
<name>A0ABT4PET4_9BACT</name>
<accession>A0ABT4PET4</accession>
<dbReference type="InterPro" id="IPR012135">
    <property type="entry name" value="Dihydroorotate_DH_1_2"/>
</dbReference>
<dbReference type="SUPFAM" id="SSF51395">
    <property type="entry name" value="FMN-linked oxidoreductases"/>
    <property type="match status" value="1"/>
</dbReference>
<evidence type="ECO:0000256" key="3">
    <source>
        <dbReference type="ARBA" id="ARBA00022630"/>
    </source>
</evidence>
<comment type="cofactor">
    <cofactor evidence="1">
        <name>FMN</name>
        <dbReference type="ChEBI" id="CHEBI:58210"/>
    </cofactor>
</comment>
<dbReference type="Pfam" id="PF01180">
    <property type="entry name" value="DHO_dh"/>
    <property type="match status" value="1"/>
</dbReference>
<dbReference type="PANTHER" id="PTHR48109:SF3">
    <property type="entry name" value="SLL0744 PROTEIN"/>
    <property type="match status" value="1"/>
</dbReference>
<dbReference type="Proteomes" id="UP001141933">
    <property type="component" value="Unassembled WGS sequence"/>
</dbReference>
<evidence type="ECO:0000256" key="1">
    <source>
        <dbReference type="ARBA" id="ARBA00001917"/>
    </source>
</evidence>
<keyword evidence="9" id="KW-1185">Reference proteome</keyword>
<dbReference type="PIRSF" id="PIRSF000164">
    <property type="entry name" value="DHO_oxidase"/>
    <property type="match status" value="1"/>
</dbReference>
<comment type="pathway">
    <text evidence="2">Pyrimidine metabolism; UMP biosynthesis via de novo pathway.</text>
</comment>
<dbReference type="RefSeq" id="WP_269876576.1">
    <property type="nucleotide sequence ID" value="NZ_JAPZVM010000001.1"/>
</dbReference>
<feature type="domain" description="Dihydroorotate dehydrogenase catalytic" evidence="7">
    <location>
        <begin position="4"/>
        <end position="285"/>
    </location>
</feature>
<dbReference type="EMBL" id="JAPZVM010000001">
    <property type="protein sequence ID" value="MCZ8371565.1"/>
    <property type="molecule type" value="Genomic_DNA"/>
</dbReference>
<dbReference type="InterPro" id="IPR050074">
    <property type="entry name" value="DHO_dehydrogenase"/>
</dbReference>
<evidence type="ECO:0000313" key="9">
    <source>
        <dbReference type="Proteomes" id="UP001141933"/>
    </source>
</evidence>
<evidence type="ECO:0000256" key="6">
    <source>
        <dbReference type="ARBA" id="ARBA00023002"/>
    </source>
</evidence>
<evidence type="ECO:0000256" key="5">
    <source>
        <dbReference type="ARBA" id="ARBA00022975"/>
    </source>
</evidence>
<dbReference type="NCBIfam" id="NF005741">
    <property type="entry name" value="PRK07565.1"/>
    <property type="match status" value="1"/>
</dbReference>
<reference evidence="8" key="1">
    <citation type="submission" date="2022-12" db="EMBL/GenBank/DDBJ databases">
        <title>Phocaeicola acetigenes sp. nov., isolated feces from a healthy human.</title>
        <authorList>
            <person name="Do H."/>
            <person name="Ha Y.B."/>
            <person name="Kim J.-S."/>
            <person name="Suh M.K."/>
            <person name="Kim H.S."/>
            <person name="Lee J.-S."/>
        </authorList>
    </citation>
    <scope>NUCLEOTIDE SEQUENCE</scope>
    <source>
        <strain evidence="8">KGMB11183</strain>
    </source>
</reference>
<keyword evidence="5" id="KW-0665">Pyrimidine biosynthesis</keyword>
<protein>
    <submittedName>
        <fullName evidence="8">Dihydroorotate dehydrogenase-like protein</fullName>
    </submittedName>
</protein>
<sequence>MEQLKTTFAGLSLKNPIIISSSGLTNSVEKIKKLEEADAAAVVLKSVFEEQINMQAGSMQGYGSPEADDYLGAYVRSHALSEHISLIEQAKKECSIPVIASINCYSDSEWTDFAAMMQNAGADALELNILSLQIDKDYKFGSFEQRHIDILCHVKKVVNIPIIIKLGMNFTNPIALINQLYANGAAAVVLFNRFYQPDFNIDTLSFTNTNVMSTPQELASRLRWTAIASAEVPQIDYAVSGGVHCGKGVIKSILAGASAVEICSVIYQYGAKEIAKMEKELAEWMNEQGYNTISQFQGKMNASACGDVNPFERTQFMKYYSNHEE</sequence>
<dbReference type="InterPro" id="IPR005720">
    <property type="entry name" value="Dihydroorotate_DH_cat"/>
</dbReference>
<evidence type="ECO:0000259" key="7">
    <source>
        <dbReference type="Pfam" id="PF01180"/>
    </source>
</evidence>